<accession>A0A1W1EID5</accession>
<dbReference type="SUPFAM" id="SSF141072">
    <property type="entry name" value="CalX-like"/>
    <property type="match status" value="3"/>
</dbReference>
<evidence type="ECO:0000259" key="6">
    <source>
        <dbReference type="Pfam" id="PF03160"/>
    </source>
</evidence>
<dbReference type="PANTHER" id="PTHR46682:SF1">
    <property type="entry name" value="ADHESION G-PROTEIN COUPLED RECEPTOR V1"/>
    <property type="match status" value="1"/>
</dbReference>
<dbReference type="PANTHER" id="PTHR46682">
    <property type="entry name" value="ADHESION G-PROTEIN COUPLED RECEPTOR V1"/>
    <property type="match status" value="1"/>
</dbReference>
<protein>
    <submittedName>
        <fullName evidence="8">Probable aggregation factor core protein MAFp3, isoform C</fullName>
    </submittedName>
</protein>
<dbReference type="InterPro" id="IPR003644">
    <property type="entry name" value="Calx_beta"/>
</dbReference>
<dbReference type="InterPro" id="IPR026919">
    <property type="entry name" value="ADGRV1"/>
</dbReference>
<proteinExistence type="predicted"/>
<evidence type="ECO:0000259" key="7">
    <source>
        <dbReference type="Pfam" id="PF19076"/>
    </source>
</evidence>
<dbReference type="Gene3D" id="2.60.40.3440">
    <property type="match status" value="2"/>
</dbReference>
<keyword evidence="1" id="KW-0732">Signal</keyword>
<dbReference type="GO" id="GO:0004930">
    <property type="term" value="F:G protein-coupled receptor activity"/>
    <property type="evidence" value="ECO:0007669"/>
    <property type="project" value="InterPro"/>
</dbReference>
<feature type="region of interest" description="Disordered" evidence="4">
    <location>
        <begin position="985"/>
        <end position="1055"/>
    </location>
</feature>
<keyword evidence="3" id="KW-0106">Calcium</keyword>
<keyword evidence="5" id="KW-1133">Transmembrane helix</keyword>
<name>A0A1W1EID5_9ZZZZ</name>
<reference evidence="8" key="1">
    <citation type="submission" date="2016-10" db="EMBL/GenBank/DDBJ databases">
        <authorList>
            <person name="de Groot N.N."/>
        </authorList>
    </citation>
    <scope>NUCLEOTIDE SEQUENCE</scope>
</reference>
<dbReference type="Gene3D" id="2.60.40.2030">
    <property type="match status" value="3"/>
</dbReference>
<keyword evidence="5" id="KW-0472">Membrane</keyword>
<dbReference type="NCBIfam" id="TIGR04225">
    <property type="entry name" value="CshA_fibril_rpt"/>
    <property type="match status" value="1"/>
</dbReference>
<evidence type="ECO:0000313" key="8">
    <source>
        <dbReference type="EMBL" id="SHO80596.1"/>
    </source>
</evidence>
<evidence type="ECO:0000256" key="5">
    <source>
        <dbReference type="SAM" id="Phobius"/>
    </source>
</evidence>
<keyword evidence="5" id="KW-0812">Transmembrane</keyword>
<feature type="domain" description="CshA" evidence="7">
    <location>
        <begin position="1081"/>
        <end position="1150"/>
    </location>
</feature>
<keyword evidence="2" id="KW-0677">Repeat</keyword>
<evidence type="ECO:0000256" key="3">
    <source>
        <dbReference type="ARBA" id="ARBA00022837"/>
    </source>
</evidence>
<dbReference type="Pfam" id="PF17963">
    <property type="entry name" value="Big_9"/>
    <property type="match status" value="2"/>
</dbReference>
<feature type="transmembrane region" description="Helical" evidence="5">
    <location>
        <begin position="1382"/>
        <end position="1401"/>
    </location>
</feature>
<feature type="domain" description="Calx-beta" evidence="6">
    <location>
        <begin position="721"/>
        <end position="785"/>
    </location>
</feature>
<gene>
    <name evidence="8" type="ORF">MNB_SV-15-115</name>
</gene>
<evidence type="ECO:0000256" key="1">
    <source>
        <dbReference type="ARBA" id="ARBA00022729"/>
    </source>
</evidence>
<dbReference type="EMBL" id="FRYL01000012">
    <property type="protein sequence ID" value="SHO80596.1"/>
    <property type="molecule type" value="Genomic_DNA"/>
</dbReference>
<dbReference type="GO" id="GO:0016020">
    <property type="term" value="C:membrane"/>
    <property type="evidence" value="ECO:0007669"/>
    <property type="project" value="InterPro"/>
</dbReference>
<evidence type="ECO:0000256" key="4">
    <source>
        <dbReference type="SAM" id="MobiDB-lite"/>
    </source>
</evidence>
<dbReference type="InterPro" id="IPR026395">
    <property type="entry name" value="CshA_fibril"/>
</dbReference>
<evidence type="ECO:0000256" key="2">
    <source>
        <dbReference type="ARBA" id="ARBA00022737"/>
    </source>
</evidence>
<dbReference type="Pfam" id="PF19076">
    <property type="entry name" value="CshA_repeat"/>
    <property type="match status" value="1"/>
</dbReference>
<sequence length="1407" mass="153755">MNYIKSIIIFILIGLFNPLYAINGDSPFQCDATPYMVIDRHSMLESMDLIDLSEHNITYVDAYDENVPIDKLRVNGIAYNILDNYIYGRVTTEYNTTSGNSEHNLSVGDIIRLEKDGNLTRIGHDLNGSNIYGNLLTSDLYKNSNVLAGTMDSQGRYYTINTKSLFVVNIEQNASQDSIKDENITKFPLQFWDNDDGEYQDATSNPSEIWGSEPADITFNVVDKKIYGLAKRKNDNNNSIYLYSMRKGKHSNGADRYIVDIVPTTGATMAGLAGGAWSTSNGTLYFYQNAENNSHLYKIDVSNTPAVVTEVTDNVNNNKFFDATACRPPYVTKKAQNRFVTADGNLTYTFQINNPHTKDIYVKFIDNLGVEFDKYFTNSLTSANGGTVSFTNSDKNLTIDNLKLPADSMVEFNITVKLGSNLAVDKNISNIAYISYGDTTLGSDDPVTADIDDGTIVTVAPTISIGDLSKSEGNSGTTNFNFDINLSDNIGTYGGSVDYYIVAKDTNSSDLNLSQVGTINFASGEKDKTITIEVNGDIDIENDEKFYVILRNEQNISLGDFNATGTILNDDLPQISIADMSANEGNSSTTNFDFNISMDRVSNQDVNVTYTTANEGDDLNSKTAIAIIPAGEKWVIVSIPVNGDTTVEANDTFNLNLTNPNGATILDNQATATILNDDIPQISIADISANEGNSSTINFDFNISIDKPSNLDINVTYATDNEGDDLAHKIGTVKIPAGQKWVIVSIPVNGDTTVEGDDTFNLNLTNPINATILDNQATATIVNDDIAVVTPPPPPPPPPANSVDANDDNITMKSNTQVAIDVLNNDIDADGDSFSINSFDTNSTNGGEISIDENNSLVYKPTKDFIGDDSFTYEIKDSNGNIDRATVKIEVTPMPIANDDNVTTSKNSEININVLDNDIDLTNNELNISKYTNPSNGTIILEDNNTITYIPDSDFVGEDSFIYTIIDINETQANASVYIIIEDSNSSDEDNTTTNIDDSNSSNEDNTTANIDDSNNSNEDNTTANIEDSNSSNEDNTTANIDDSSSSTDNNSSEILPQAIDDIVEGKRDEILTIPVLENDITNIGFDVTSLKLIDNNGNEVSYIDVPNEGEWIVEDNGTITFKPVPDFRGETTPVGYTVDETTGRSVTSTALIYISYPEVKDDIKEDDNATAGEDSIFVDIFTNDPIEDPILSTLQIIGTNNPLESLIVDGEGIWSIEGDKIIFTPENGFLGDPTPIKYIVENSAGEKTNPARVEVYYPIKARDNYASTTPNKAVELDILSDDNGNLDRDSIELVIPEELYGIAILSDDNKSMIVPNEGVWEVLGDGMVIFTPNAKLERSPTPIDYIVYKKNRTRVAGASIFIDLRAVGDVCDTTCGQSDSVSSYNILSMILIFIFTILFVKREENL</sequence>
<feature type="domain" description="Calx-beta" evidence="6">
    <location>
        <begin position="604"/>
        <end position="678"/>
    </location>
</feature>
<dbReference type="InterPro" id="IPR038081">
    <property type="entry name" value="CalX-like_sf"/>
</dbReference>
<organism evidence="8">
    <name type="scientific">hydrothermal vent metagenome</name>
    <dbReference type="NCBI Taxonomy" id="652676"/>
    <lineage>
        <taxon>unclassified sequences</taxon>
        <taxon>metagenomes</taxon>
        <taxon>ecological metagenomes</taxon>
    </lineage>
</organism>
<dbReference type="Pfam" id="PF03160">
    <property type="entry name" value="Calx-beta"/>
    <property type="match status" value="3"/>
</dbReference>
<dbReference type="NCBIfam" id="NF012211">
    <property type="entry name" value="tand_rpt_95"/>
    <property type="match status" value="2"/>
</dbReference>
<feature type="compositionally biased region" description="Low complexity" evidence="4">
    <location>
        <begin position="992"/>
        <end position="1053"/>
    </location>
</feature>
<feature type="domain" description="Calx-beta" evidence="6">
    <location>
        <begin position="515"/>
        <end position="560"/>
    </location>
</feature>